<accession>A0ACC2WE93</accession>
<evidence type="ECO:0000313" key="1">
    <source>
        <dbReference type="EMBL" id="KAJ9108827.1"/>
    </source>
</evidence>
<reference evidence="1" key="1">
    <citation type="submission" date="2023-04" db="EMBL/GenBank/DDBJ databases">
        <title>Draft Genome sequencing of Naganishia species isolated from polar environments using Oxford Nanopore Technology.</title>
        <authorList>
            <person name="Leo P."/>
            <person name="Venkateswaran K."/>
        </authorList>
    </citation>
    <scope>NUCLEOTIDE SEQUENCE</scope>
    <source>
        <strain evidence="1">MNA-CCFEE 5423</strain>
    </source>
</reference>
<protein>
    <submittedName>
        <fullName evidence="1">Uncharacterized protein</fullName>
    </submittedName>
</protein>
<name>A0ACC2WE93_9TREE</name>
<evidence type="ECO:0000313" key="2">
    <source>
        <dbReference type="Proteomes" id="UP001227268"/>
    </source>
</evidence>
<dbReference type="EMBL" id="JASBWT010000001">
    <property type="protein sequence ID" value="KAJ9108827.1"/>
    <property type="molecule type" value="Genomic_DNA"/>
</dbReference>
<dbReference type="Proteomes" id="UP001227268">
    <property type="component" value="Unassembled WGS sequence"/>
</dbReference>
<proteinExistence type="predicted"/>
<keyword evidence="2" id="KW-1185">Reference proteome</keyword>
<comment type="caution">
    <text evidence="1">The sequence shown here is derived from an EMBL/GenBank/DDBJ whole genome shotgun (WGS) entry which is preliminary data.</text>
</comment>
<gene>
    <name evidence="1" type="ORF">QFC21_000147</name>
</gene>
<sequence length="192" mass="21531">MTRRDIKLRKQCQPVRLFEFGCSSGSLKIKIESCPQIIPSTPTKIAETEVSTLRNIRLLSLLADPGDLRMDDYENTPLRDAVQQLSKRLEITEVEIKSLRLQKETLPVQVEDLRTKEVQLSNRIGTFEQNLLLDASSDLCSLSSNSVAPAVNRSEKKPIPGMQNIVSSVEPEKTFDHWSTIGEKAPDRAGVK</sequence>
<organism evidence="1 2">
    <name type="scientific">Naganishia friedmannii</name>
    <dbReference type="NCBI Taxonomy" id="89922"/>
    <lineage>
        <taxon>Eukaryota</taxon>
        <taxon>Fungi</taxon>
        <taxon>Dikarya</taxon>
        <taxon>Basidiomycota</taxon>
        <taxon>Agaricomycotina</taxon>
        <taxon>Tremellomycetes</taxon>
        <taxon>Filobasidiales</taxon>
        <taxon>Filobasidiaceae</taxon>
        <taxon>Naganishia</taxon>
    </lineage>
</organism>